<dbReference type="PROSITE" id="PS50404">
    <property type="entry name" value="GST_NTER"/>
    <property type="match status" value="1"/>
</dbReference>
<dbReference type="PROSITE" id="PS51354">
    <property type="entry name" value="GLUTAREDOXIN_2"/>
    <property type="match status" value="1"/>
</dbReference>
<dbReference type="InterPro" id="IPR036249">
    <property type="entry name" value="Thioredoxin-like_sf"/>
</dbReference>
<comment type="caution">
    <text evidence="2">The sequence shown here is derived from an EMBL/GenBank/DDBJ whole genome shotgun (WGS) entry which is preliminary data.</text>
</comment>
<dbReference type="PANTHER" id="PTHR45288:SF2">
    <property type="entry name" value="THIOREDOXIN FAMILY PROTEIN"/>
    <property type="match status" value="1"/>
</dbReference>
<sequence>MTLSAVQPNDMTLYHYDSCPFCAKTRQAINELDLNVELRNIQKNHQHRIELQQGGNKTQVPCLRIGQSNAEAQWLYESDDIINFLRNRK</sequence>
<evidence type="ECO:0000313" key="3">
    <source>
        <dbReference type="Proteomes" id="UP000243053"/>
    </source>
</evidence>
<gene>
    <name evidence="2" type="ORF">A9Q75_02075</name>
</gene>
<reference evidence="3" key="1">
    <citation type="journal article" date="2017" name="Proc. Natl. Acad. Sci. U.S.A.">
        <title>Simulation of Deepwater Horizon oil plume reveals substrate specialization within a complex community of hydrocarbon degraders.</title>
        <authorList>
            <person name="Hu P."/>
            <person name="Dubinsky E.A."/>
            <person name="Probst A.J."/>
            <person name="Wang J."/>
            <person name="Sieber C.M.K."/>
            <person name="Tom L.M."/>
            <person name="Gardinali P."/>
            <person name="Banfield J.F."/>
            <person name="Atlas R.M."/>
            <person name="Andersen G.L."/>
        </authorList>
    </citation>
    <scope>NUCLEOTIDE SEQUENCE [LARGE SCALE GENOMIC DNA]</scope>
</reference>
<dbReference type="EMBL" id="MAAF01000012">
    <property type="protein sequence ID" value="OUR84647.1"/>
    <property type="molecule type" value="Genomic_DNA"/>
</dbReference>
<evidence type="ECO:0000313" key="2">
    <source>
        <dbReference type="EMBL" id="OUR84647.1"/>
    </source>
</evidence>
<dbReference type="InterPro" id="IPR011767">
    <property type="entry name" value="GLR_AS"/>
</dbReference>
<protein>
    <recommendedName>
        <fullName evidence="1">GST N-terminal domain-containing protein</fullName>
    </recommendedName>
</protein>
<proteinExistence type="predicted"/>
<dbReference type="PANTHER" id="PTHR45288">
    <property type="entry name" value="THIOREDOXIN FAMILY PROTEIN"/>
    <property type="match status" value="1"/>
</dbReference>
<dbReference type="Pfam" id="PF13417">
    <property type="entry name" value="GST_N_3"/>
    <property type="match status" value="1"/>
</dbReference>
<organism evidence="2 3">
    <name type="scientific">Colwellia psychrerythraea</name>
    <name type="common">Vibrio psychroerythus</name>
    <dbReference type="NCBI Taxonomy" id="28229"/>
    <lineage>
        <taxon>Bacteria</taxon>
        <taxon>Pseudomonadati</taxon>
        <taxon>Pseudomonadota</taxon>
        <taxon>Gammaproteobacteria</taxon>
        <taxon>Alteromonadales</taxon>
        <taxon>Colwelliaceae</taxon>
        <taxon>Colwellia</taxon>
    </lineage>
</organism>
<dbReference type="Proteomes" id="UP000243053">
    <property type="component" value="Unassembled WGS sequence"/>
</dbReference>
<dbReference type="SUPFAM" id="SSF52833">
    <property type="entry name" value="Thioredoxin-like"/>
    <property type="match status" value="1"/>
</dbReference>
<evidence type="ECO:0000259" key="1">
    <source>
        <dbReference type="PROSITE" id="PS50404"/>
    </source>
</evidence>
<dbReference type="Gene3D" id="3.40.30.10">
    <property type="entry name" value="Glutaredoxin"/>
    <property type="match status" value="1"/>
</dbReference>
<accession>A0A1Y5EVL4</accession>
<feature type="domain" description="GST N-terminal" evidence="1">
    <location>
        <begin position="9"/>
        <end position="89"/>
    </location>
</feature>
<dbReference type="InterPro" id="IPR004045">
    <property type="entry name" value="Glutathione_S-Trfase_N"/>
</dbReference>
<dbReference type="PROSITE" id="PS00195">
    <property type="entry name" value="GLUTAREDOXIN_1"/>
    <property type="match status" value="1"/>
</dbReference>
<name>A0A1Y5EVL4_COLPS</name>
<dbReference type="AlphaFoldDB" id="A0A1Y5EVL4"/>